<evidence type="ECO:0000256" key="3">
    <source>
        <dbReference type="ARBA" id="ARBA00022741"/>
    </source>
</evidence>
<dbReference type="InterPro" id="IPR000719">
    <property type="entry name" value="Prot_kinase_dom"/>
</dbReference>
<dbReference type="InterPro" id="IPR001245">
    <property type="entry name" value="Ser-Thr/Tyr_kinase_cat_dom"/>
</dbReference>
<evidence type="ECO:0000256" key="1">
    <source>
        <dbReference type="ARBA" id="ARBA00022527"/>
    </source>
</evidence>
<evidence type="ECO:0000313" key="10">
    <source>
        <dbReference type="Proteomes" id="UP001438707"/>
    </source>
</evidence>
<dbReference type="PANTHER" id="PTHR23257">
    <property type="entry name" value="SERINE-THREONINE PROTEIN KINASE"/>
    <property type="match status" value="1"/>
</dbReference>
<reference evidence="9 10" key="1">
    <citation type="journal article" date="2024" name="Nat. Commun.">
        <title>Phylogenomics reveals the evolutionary origins of lichenization in chlorophyte algae.</title>
        <authorList>
            <person name="Puginier C."/>
            <person name="Libourel C."/>
            <person name="Otte J."/>
            <person name="Skaloud P."/>
            <person name="Haon M."/>
            <person name="Grisel S."/>
            <person name="Petersen M."/>
            <person name="Berrin J.G."/>
            <person name="Delaux P.M."/>
            <person name="Dal Grande F."/>
            <person name="Keller J."/>
        </authorList>
    </citation>
    <scope>NUCLEOTIDE SEQUENCE [LARGE SCALE GENOMIC DNA]</scope>
    <source>
        <strain evidence="9 10">SAG 2145</strain>
    </source>
</reference>
<keyword evidence="2" id="KW-0808">Transferase</keyword>
<evidence type="ECO:0000256" key="5">
    <source>
        <dbReference type="ARBA" id="ARBA00022840"/>
    </source>
</evidence>
<proteinExistence type="predicted"/>
<dbReference type="AlphaFoldDB" id="A0AAW1RCX2"/>
<dbReference type="InterPro" id="IPR050167">
    <property type="entry name" value="Ser_Thr_protein_kinase"/>
</dbReference>
<gene>
    <name evidence="9" type="ORF">WJX74_004968</name>
</gene>
<evidence type="ECO:0000256" key="2">
    <source>
        <dbReference type="ARBA" id="ARBA00022679"/>
    </source>
</evidence>
<dbReference type="EMBL" id="JALJOS010000013">
    <property type="protein sequence ID" value="KAK9831663.1"/>
    <property type="molecule type" value="Genomic_DNA"/>
</dbReference>
<dbReference type="PROSITE" id="PS50011">
    <property type="entry name" value="PROTEIN_KINASE_DOM"/>
    <property type="match status" value="1"/>
</dbReference>
<dbReference type="InterPro" id="IPR000270">
    <property type="entry name" value="PB1_dom"/>
</dbReference>
<dbReference type="PANTHER" id="PTHR23257:SF963">
    <property type="entry name" value="AT08303P"/>
    <property type="match status" value="1"/>
</dbReference>
<comment type="caution">
    <text evidence="9">The sequence shown here is derived from an EMBL/GenBank/DDBJ whole genome shotgun (WGS) entry which is preliminary data.</text>
</comment>
<dbReference type="SUPFAM" id="SSF54277">
    <property type="entry name" value="CAD &amp; PB1 domains"/>
    <property type="match status" value="1"/>
</dbReference>
<evidence type="ECO:0000259" key="8">
    <source>
        <dbReference type="PROSITE" id="PS50011"/>
    </source>
</evidence>
<evidence type="ECO:0000313" key="9">
    <source>
        <dbReference type="EMBL" id="KAK9831663.1"/>
    </source>
</evidence>
<feature type="domain" description="Protein kinase" evidence="8">
    <location>
        <begin position="481"/>
        <end position="751"/>
    </location>
</feature>
<dbReference type="InterPro" id="IPR017441">
    <property type="entry name" value="Protein_kinase_ATP_BS"/>
</dbReference>
<keyword evidence="3 6" id="KW-0547">Nucleotide-binding</keyword>
<dbReference type="Proteomes" id="UP001438707">
    <property type="component" value="Unassembled WGS sequence"/>
</dbReference>
<feature type="compositionally biased region" description="Polar residues" evidence="7">
    <location>
        <begin position="403"/>
        <end position="427"/>
    </location>
</feature>
<evidence type="ECO:0000256" key="6">
    <source>
        <dbReference type="PROSITE-ProRule" id="PRU10141"/>
    </source>
</evidence>
<keyword evidence="1" id="KW-0723">Serine/threonine-protein kinase</keyword>
<dbReference type="GO" id="GO:0007165">
    <property type="term" value="P:signal transduction"/>
    <property type="evidence" value="ECO:0007669"/>
    <property type="project" value="TreeGrafter"/>
</dbReference>
<dbReference type="GO" id="GO:0005737">
    <property type="term" value="C:cytoplasm"/>
    <property type="evidence" value="ECO:0007669"/>
    <property type="project" value="TreeGrafter"/>
</dbReference>
<dbReference type="SUPFAM" id="SSF56112">
    <property type="entry name" value="Protein kinase-like (PK-like)"/>
    <property type="match status" value="1"/>
</dbReference>
<feature type="binding site" evidence="6">
    <location>
        <position position="509"/>
    </location>
    <ligand>
        <name>ATP</name>
        <dbReference type="ChEBI" id="CHEBI:30616"/>
    </ligand>
</feature>
<organism evidence="9 10">
    <name type="scientific">Apatococcus lobatus</name>
    <dbReference type="NCBI Taxonomy" id="904363"/>
    <lineage>
        <taxon>Eukaryota</taxon>
        <taxon>Viridiplantae</taxon>
        <taxon>Chlorophyta</taxon>
        <taxon>core chlorophytes</taxon>
        <taxon>Trebouxiophyceae</taxon>
        <taxon>Chlorellales</taxon>
        <taxon>Chlorellaceae</taxon>
        <taxon>Apatococcus</taxon>
    </lineage>
</organism>
<keyword evidence="5 6" id="KW-0067">ATP-binding</keyword>
<dbReference type="PRINTS" id="PR00109">
    <property type="entry name" value="TYRKINASE"/>
</dbReference>
<dbReference type="CDD" id="cd13999">
    <property type="entry name" value="STKc_MAP3K-like"/>
    <property type="match status" value="1"/>
</dbReference>
<dbReference type="GO" id="GO:0004674">
    <property type="term" value="F:protein serine/threonine kinase activity"/>
    <property type="evidence" value="ECO:0007669"/>
    <property type="project" value="UniProtKB-KW"/>
</dbReference>
<dbReference type="SMART" id="SM00220">
    <property type="entry name" value="S_TKc"/>
    <property type="match status" value="1"/>
</dbReference>
<keyword evidence="10" id="KW-1185">Reference proteome</keyword>
<dbReference type="InterPro" id="IPR011009">
    <property type="entry name" value="Kinase-like_dom_sf"/>
</dbReference>
<dbReference type="GO" id="GO:0005524">
    <property type="term" value="F:ATP binding"/>
    <property type="evidence" value="ECO:0007669"/>
    <property type="project" value="UniProtKB-UniRule"/>
</dbReference>
<dbReference type="PROSITE" id="PS00108">
    <property type="entry name" value="PROTEIN_KINASE_ST"/>
    <property type="match status" value="1"/>
</dbReference>
<feature type="region of interest" description="Disordered" evidence="7">
    <location>
        <begin position="245"/>
        <end position="388"/>
    </location>
</feature>
<keyword evidence="4" id="KW-0418">Kinase</keyword>
<dbReference type="InterPro" id="IPR008271">
    <property type="entry name" value="Ser/Thr_kinase_AS"/>
</dbReference>
<feature type="region of interest" description="Disordered" evidence="7">
    <location>
        <begin position="403"/>
        <end position="435"/>
    </location>
</feature>
<protein>
    <recommendedName>
        <fullName evidence="8">Protein kinase domain-containing protein</fullName>
    </recommendedName>
</protein>
<dbReference type="Gene3D" id="1.10.510.10">
    <property type="entry name" value="Transferase(Phosphotransferase) domain 1"/>
    <property type="match status" value="1"/>
</dbReference>
<dbReference type="SMART" id="SM00666">
    <property type="entry name" value="PB1"/>
    <property type="match status" value="1"/>
</dbReference>
<accession>A0AAW1RCX2</accession>
<name>A0AAW1RCX2_9CHLO</name>
<evidence type="ECO:0000256" key="4">
    <source>
        <dbReference type="ARBA" id="ARBA00022777"/>
    </source>
</evidence>
<dbReference type="Pfam" id="PF07714">
    <property type="entry name" value="PK_Tyr_Ser-Thr"/>
    <property type="match status" value="1"/>
</dbReference>
<dbReference type="PROSITE" id="PS00107">
    <property type="entry name" value="PROTEIN_KINASE_ATP"/>
    <property type="match status" value="1"/>
</dbReference>
<evidence type="ECO:0000256" key="7">
    <source>
        <dbReference type="SAM" id="MobiDB-lite"/>
    </source>
</evidence>
<sequence length="771" mass="83583">MAPTSPRSSSSGSLFSTAAEQKVKMRILHGGEFFQDSRGSIAYRGGDSFLENVSLDWKYAQLVHRLCEKVDRAVSMKYQLPEDYPSLDRLITVSDDRDVQAMYDAYGESAAGPNGTRRPLRLQVFLFEAEEEPWEADLTNEEHADAQSFFVKESASSDSEQENMAAGDVQMLHWQDSLIANLASGYANTTGRTIAMRHPSGLLSDGFNMAPLSKPSGPFTQGYVSQGQDEPLVSKQMQPILSGLPSQISAFGDGLAEPGTPPHAEHGSRAAASNGLSQQQLASHPFGQDSDSSPKLFSAAPLPTPARRRSNGGFGLPSHISAFGDGSLDTPGPGLHPKQGPTAAEGNQHRGHWNDNGFMDKGMAAGMGLQQGNAHAPSGSAGSTDDDPQLRQLAEGMMSAAIDSSGSTAGAKHSNSIWQPAQGSTSKPPGGSPMVVGRQAYERMAEERRAEQDPQQLRTESSGGSAFALSHHVHHVSKEDVRVLGVIGEGAFGEVSLASATVFGKIAIKWLKPGKVKSHSAQFWREADMLASLNHPSVLHLYGVVVDNHHERNVVGIMTEYMRGGSLSAALRGLKARNWHLSLAQRAELALNMATGLAYLHELQIVHFDLKSDNLLLDGPLNLDSQLPLLKVADFGLSKQKWSVYVTGVRDLRGTLPFMAPELVCDPDRISEKADVWSFGMVLWEMLMLETPFQHLSPQEIVTGLMMGTLRPEIPAWCEPEWFRLMESCWETNPNLRPSVKQLAAELEELIAPPFAPTPAPAVNLWSPGMF</sequence>